<evidence type="ECO:0000313" key="6">
    <source>
        <dbReference type="EMBL" id="SMC18726.1"/>
    </source>
</evidence>
<keyword evidence="4" id="KW-0862">Zinc</keyword>
<sequence>MSDIIRIPCGNVNAFLIKEGDSAVLVDTGLAGYAEKIYDVCKDSQVKCIILTHGHIDHIQNTAVLSKRLNVPIAIGIGDEDLVDDNTLQSMYGRGAIGKILCYFSQKSIKSNPIEKFKPTIFLKDGDSLECFGIKGKILGLPGHTKGSIGIDVEERDLIVGDSLMNMIKPSISLIYENKMQLELSARKISDLGNRFIHFGHGKPVQNRKWV</sequence>
<accession>A0A1W1X468</accession>
<dbReference type="OrthoDB" id="9802248at2"/>
<dbReference type="STRING" id="1121291.SAMN02745134_00646"/>
<evidence type="ECO:0000313" key="7">
    <source>
        <dbReference type="Proteomes" id="UP000192468"/>
    </source>
</evidence>
<dbReference type="GO" id="GO:0046872">
    <property type="term" value="F:metal ion binding"/>
    <property type="evidence" value="ECO:0007669"/>
    <property type="project" value="UniProtKB-KW"/>
</dbReference>
<evidence type="ECO:0000259" key="5">
    <source>
        <dbReference type="SMART" id="SM00849"/>
    </source>
</evidence>
<dbReference type="InterPro" id="IPR036866">
    <property type="entry name" value="RibonucZ/Hydroxyglut_hydro"/>
</dbReference>
<protein>
    <submittedName>
        <fullName evidence="6">Glyoxylase, beta-lactamase superfamily II</fullName>
    </submittedName>
</protein>
<comment type="cofactor">
    <cofactor evidence="1">
        <name>Zn(2+)</name>
        <dbReference type="ChEBI" id="CHEBI:29105"/>
    </cofactor>
</comment>
<evidence type="ECO:0000256" key="3">
    <source>
        <dbReference type="ARBA" id="ARBA00022801"/>
    </source>
</evidence>
<dbReference type="InterPro" id="IPR051453">
    <property type="entry name" value="MBL_Glyoxalase_II"/>
</dbReference>
<dbReference type="InterPro" id="IPR001279">
    <property type="entry name" value="Metallo-B-lactamas"/>
</dbReference>
<dbReference type="GO" id="GO:0016787">
    <property type="term" value="F:hydrolase activity"/>
    <property type="evidence" value="ECO:0007669"/>
    <property type="project" value="UniProtKB-KW"/>
</dbReference>
<name>A0A1W1X468_9CLOT</name>
<keyword evidence="3" id="KW-0378">Hydrolase</keyword>
<proteinExistence type="predicted"/>
<dbReference type="SUPFAM" id="SSF56281">
    <property type="entry name" value="Metallo-hydrolase/oxidoreductase"/>
    <property type="match status" value="1"/>
</dbReference>
<evidence type="ECO:0000256" key="4">
    <source>
        <dbReference type="ARBA" id="ARBA00022833"/>
    </source>
</evidence>
<evidence type="ECO:0000256" key="2">
    <source>
        <dbReference type="ARBA" id="ARBA00022723"/>
    </source>
</evidence>
<keyword evidence="7" id="KW-1185">Reference proteome</keyword>
<dbReference type="Pfam" id="PF00753">
    <property type="entry name" value="Lactamase_B"/>
    <property type="match status" value="1"/>
</dbReference>
<dbReference type="Proteomes" id="UP000192468">
    <property type="component" value="Unassembled WGS sequence"/>
</dbReference>
<keyword evidence="2" id="KW-0479">Metal-binding</keyword>
<reference evidence="6 7" key="1">
    <citation type="submission" date="2017-04" db="EMBL/GenBank/DDBJ databases">
        <authorList>
            <person name="Afonso C.L."/>
            <person name="Miller P.J."/>
            <person name="Scott M.A."/>
            <person name="Spackman E."/>
            <person name="Goraichik I."/>
            <person name="Dimitrov K.M."/>
            <person name="Suarez D.L."/>
            <person name="Swayne D.E."/>
        </authorList>
    </citation>
    <scope>NUCLEOTIDE SEQUENCE [LARGE SCALE GENOMIC DNA]</scope>
    <source>
        <strain evidence="6 7">DSM 12555</strain>
    </source>
</reference>
<feature type="domain" description="Metallo-beta-lactamase" evidence="5">
    <location>
        <begin position="11"/>
        <end position="201"/>
    </location>
</feature>
<organism evidence="6 7">
    <name type="scientific">Clostridium acidisoli DSM 12555</name>
    <dbReference type="NCBI Taxonomy" id="1121291"/>
    <lineage>
        <taxon>Bacteria</taxon>
        <taxon>Bacillati</taxon>
        <taxon>Bacillota</taxon>
        <taxon>Clostridia</taxon>
        <taxon>Eubacteriales</taxon>
        <taxon>Clostridiaceae</taxon>
        <taxon>Clostridium</taxon>
    </lineage>
</organism>
<dbReference type="EMBL" id="FWXH01000002">
    <property type="protein sequence ID" value="SMC18726.1"/>
    <property type="molecule type" value="Genomic_DNA"/>
</dbReference>
<dbReference type="PANTHER" id="PTHR46233:SF3">
    <property type="entry name" value="HYDROXYACYLGLUTATHIONE HYDROLASE GLOC"/>
    <property type="match status" value="1"/>
</dbReference>
<evidence type="ECO:0000256" key="1">
    <source>
        <dbReference type="ARBA" id="ARBA00001947"/>
    </source>
</evidence>
<dbReference type="PANTHER" id="PTHR46233">
    <property type="entry name" value="HYDROXYACYLGLUTATHIONE HYDROLASE GLOC"/>
    <property type="match status" value="1"/>
</dbReference>
<dbReference type="Gene3D" id="3.60.15.10">
    <property type="entry name" value="Ribonuclease Z/Hydroxyacylglutathione hydrolase-like"/>
    <property type="match status" value="1"/>
</dbReference>
<gene>
    <name evidence="6" type="ORF">SAMN02745134_00646</name>
</gene>
<dbReference type="AlphaFoldDB" id="A0A1W1X468"/>
<dbReference type="RefSeq" id="WP_084113827.1">
    <property type="nucleotide sequence ID" value="NZ_FWXH01000002.1"/>
</dbReference>
<dbReference type="SMART" id="SM00849">
    <property type="entry name" value="Lactamase_B"/>
    <property type="match status" value="1"/>
</dbReference>